<name>A0ABD5RBZ2_9EURY</name>
<protein>
    <recommendedName>
        <fullName evidence="2">DUF8120 domain-containing protein</fullName>
    </recommendedName>
</protein>
<keyword evidence="1" id="KW-1133">Transmembrane helix</keyword>
<evidence type="ECO:0000313" key="3">
    <source>
        <dbReference type="EMBL" id="MFC5367509.1"/>
    </source>
</evidence>
<evidence type="ECO:0000313" key="4">
    <source>
        <dbReference type="Proteomes" id="UP001596201"/>
    </source>
</evidence>
<dbReference type="EMBL" id="JBHSKX010000002">
    <property type="protein sequence ID" value="MFC5367509.1"/>
    <property type="molecule type" value="Genomic_DNA"/>
</dbReference>
<reference evidence="3 4" key="1">
    <citation type="journal article" date="2019" name="Int. J. Syst. Evol. Microbiol.">
        <title>The Global Catalogue of Microorganisms (GCM) 10K type strain sequencing project: providing services to taxonomists for standard genome sequencing and annotation.</title>
        <authorList>
            <consortium name="The Broad Institute Genomics Platform"/>
            <consortium name="The Broad Institute Genome Sequencing Center for Infectious Disease"/>
            <person name="Wu L."/>
            <person name="Ma J."/>
        </authorList>
    </citation>
    <scope>NUCLEOTIDE SEQUENCE [LARGE SCALE GENOMIC DNA]</scope>
    <source>
        <strain evidence="3 4">CGMCC 1.12237</strain>
    </source>
</reference>
<proteinExistence type="predicted"/>
<feature type="transmembrane region" description="Helical" evidence="1">
    <location>
        <begin position="52"/>
        <end position="71"/>
    </location>
</feature>
<dbReference type="InterPro" id="IPR058433">
    <property type="entry name" value="DUF8120"/>
</dbReference>
<dbReference type="Pfam" id="PF26439">
    <property type="entry name" value="DUF8120"/>
    <property type="match status" value="1"/>
</dbReference>
<accession>A0ABD5RBZ2</accession>
<organism evidence="3 4">
    <name type="scientific">Salinirubrum litoreum</name>
    <dbReference type="NCBI Taxonomy" id="1126234"/>
    <lineage>
        <taxon>Archaea</taxon>
        <taxon>Methanobacteriati</taxon>
        <taxon>Methanobacteriota</taxon>
        <taxon>Stenosarchaea group</taxon>
        <taxon>Halobacteria</taxon>
        <taxon>Halobacteriales</taxon>
        <taxon>Haloferacaceae</taxon>
        <taxon>Salinirubrum</taxon>
    </lineage>
</organism>
<dbReference type="AlphaFoldDB" id="A0ABD5RBZ2"/>
<sequence length="75" mass="7555">MGDAEAAAAGERAVGTRRPALSPRTYRYLDRATKLVGVGLVAAGLNAGGDTLTGLTLGVVGALLALTTVFLRSDP</sequence>
<keyword evidence="4" id="KW-1185">Reference proteome</keyword>
<evidence type="ECO:0000259" key="2">
    <source>
        <dbReference type="Pfam" id="PF26439"/>
    </source>
</evidence>
<dbReference type="Proteomes" id="UP001596201">
    <property type="component" value="Unassembled WGS sequence"/>
</dbReference>
<gene>
    <name evidence="3" type="ORF">ACFPJ5_11210</name>
</gene>
<dbReference type="RefSeq" id="WP_227229760.1">
    <property type="nucleotide sequence ID" value="NZ_JAJCVJ010000002.1"/>
</dbReference>
<evidence type="ECO:0000256" key="1">
    <source>
        <dbReference type="SAM" id="Phobius"/>
    </source>
</evidence>
<comment type="caution">
    <text evidence="3">The sequence shown here is derived from an EMBL/GenBank/DDBJ whole genome shotgun (WGS) entry which is preliminary data.</text>
</comment>
<keyword evidence="1" id="KW-0812">Transmembrane</keyword>
<feature type="domain" description="DUF8120" evidence="2">
    <location>
        <begin position="16"/>
        <end position="73"/>
    </location>
</feature>
<keyword evidence="1" id="KW-0472">Membrane</keyword>